<dbReference type="GO" id="GO:0008270">
    <property type="term" value="F:zinc ion binding"/>
    <property type="evidence" value="ECO:0007669"/>
    <property type="project" value="UniProtKB-UniRule"/>
</dbReference>
<proteinExistence type="predicted"/>
<comment type="caution">
    <text evidence="4">The sequence shown here is derived from an EMBL/GenBank/DDBJ whole genome shotgun (WGS) entry which is preliminary data.</text>
</comment>
<dbReference type="InterPro" id="IPR039646">
    <property type="entry name" value="ZNHIT2"/>
</dbReference>
<feature type="compositionally biased region" description="Low complexity" evidence="2">
    <location>
        <begin position="387"/>
        <end position="404"/>
    </location>
</feature>
<feature type="region of interest" description="Disordered" evidence="2">
    <location>
        <begin position="489"/>
        <end position="543"/>
    </location>
</feature>
<reference evidence="4" key="1">
    <citation type="journal article" date="2020" name="bioRxiv">
        <title>Comparative genomics of Chlamydomonas.</title>
        <authorList>
            <person name="Craig R.J."/>
            <person name="Hasan A.R."/>
            <person name="Ness R.W."/>
            <person name="Keightley P.D."/>
        </authorList>
    </citation>
    <scope>NUCLEOTIDE SEQUENCE</scope>
    <source>
        <strain evidence="4">SAG 7.73</strain>
    </source>
</reference>
<evidence type="ECO:0000256" key="1">
    <source>
        <dbReference type="PROSITE-ProRule" id="PRU00453"/>
    </source>
</evidence>
<dbReference type="AlphaFoldDB" id="A0A835SV82"/>
<keyword evidence="1" id="KW-0863">Zinc-finger</keyword>
<feature type="region of interest" description="Disordered" evidence="2">
    <location>
        <begin position="363"/>
        <end position="420"/>
    </location>
</feature>
<evidence type="ECO:0000256" key="2">
    <source>
        <dbReference type="SAM" id="MobiDB-lite"/>
    </source>
</evidence>
<dbReference type="EMBL" id="JAEHOC010000047">
    <property type="protein sequence ID" value="KAG2426471.1"/>
    <property type="molecule type" value="Genomic_DNA"/>
</dbReference>
<dbReference type="PROSITE" id="PS51083">
    <property type="entry name" value="ZF_HIT"/>
    <property type="match status" value="1"/>
</dbReference>
<feature type="compositionally biased region" description="Acidic residues" evidence="2">
    <location>
        <begin position="406"/>
        <end position="415"/>
    </location>
</feature>
<evidence type="ECO:0000259" key="3">
    <source>
        <dbReference type="PROSITE" id="PS51083"/>
    </source>
</evidence>
<feature type="compositionally biased region" description="Gly residues" evidence="2">
    <location>
        <begin position="514"/>
        <end position="529"/>
    </location>
</feature>
<organism evidence="4 5">
    <name type="scientific">Chlamydomonas incerta</name>
    <dbReference type="NCBI Taxonomy" id="51695"/>
    <lineage>
        <taxon>Eukaryota</taxon>
        <taxon>Viridiplantae</taxon>
        <taxon>Chlorophyta</taxon>
        <taxon>core chlorophytes</taxon>
        <taxon>Chlorophyceae</taxon>
        <taxon>CS clade</taxon>
        <taxon>Chlamydomonadales</taxon>
        <taxon>Chlamydomonadaceae</taxon>
        <taxon>Chlamydomonas</taxon>
    </lineage>
</organism>
<dbReference type="Pfam" id="PF04438">
    <property type="entry name" value="zf-HIT"/>
    <property type="match status" value="1"/>
</dbReference>
<dbReference type="OrthoDB" id="542149at2759"/>
<name>A0A835SV82_CHLIN</name>
<keyword evidence="1" id="KW-0479">Metal-binding</keyword>
<evidence type="ECO:0000313" key="4">
    <source>
        <dbReference type="EMBL" id="KAG2426471.1"/>
    </source>
</evidence>
<keyword evidence="1" id="KW-0862">Zinc</keyword>
<feature type="region of interest" description="Disordered" evidence="2">
    <location>
        <begin position="100"/>
        <end position="155"/>
    </location>
</feature>
<dbReference type="Proteomes" id="UP000650467">
    <property type="component" value="Unassembled WGS sequence"/>
</dbReference>
<feature type="compositionally biased region" description="Gly residues" evidence="2">
    <location>
        <begin position="489"/>
        <end position="505"/>
    </location>
</feature>
<dbReference type="SUPFAM" id="SSF144232">
    <property type="entry name" value="HIT/MYND zinc finger-like"/>
    <property type="match status" value="1"/>
</dbReference>
<dbReference type="PANTHER" id="PTHR15555:SF0">
    <property type="entry name" value="ZINC FINGER HIT DOMAIN-CONTAINING PROTEIN 2"/>
    <property type="match status" value="1"/>
</dbReference>
<protein>
    <recommendedName>
        <fullName evidence="3">HIT-type domain-containing protein</fullName>
    </recommendedName>
</protein>
<keyword evidence="5" id="KW-1185">Reference proteome</keyword>
<feature type="compositionally biased region" description="Low complexity" evidence="2">
    <location>
        <begin position="363"/>
        <end position="372"/>
    </location>
</feature>
<dbReference type="PANTHER" id="PTHR15555">
    <property type="entry name" value="ZINC FINGER HIT DOMAIN CONTAINING PROTEIN 2 PROTEIN FON -RELATED"/>
    <property type="match status" value="1"/>
</dbReference>
<dbReference type="Gene3D" id="3.30.60.190">
    <property type="match status" value="1"/>
</dbReference>
<dbReference type="CDD" id="cd23024">
    <property type="entry name" value="zf-HIT_ZNHIT2-3"/>
    <property type="match status" value="1"/>
</dbReference>
<feature type="compositionally biased region" description="Acidic residues" evidence="2">
    <location>
        <begin position="109"/>
        <end position="143"/>
    </location>
</feature>
<feature type="domain" description="HIT-type" evidence="3">
    <location>
        <begin position="9"/>
        <end position="41"/>
    </location>
</feature>
<feature type="compositionally biased region" description="Gly residues" evidence="2">
    <location>
        <begin position="373"/>
        <end position="386"/>
    </location>
</feature>
<accession>A0A835SV82</accession>
<dbReference type="InterPro" id="IPR007529">
    <property type="entry name" value="Znf_HIT"/>
</dbReference>
<gene>
    <name evidence="4" type="ORF">HXX76_011701</name>
</gene>
<sequence>MEAPTQRICRVCARQYARYTCPRCNIGYCSLPCYKQHGEHCTESFYKEQAVGELQSVSAGDEQRRGMLEILKRAQQAAAEDEAAQRPLLEAAIQGLSLGGLGLLGPGGEEQEGGDDEEGEDGEAGEGEEEDGEEDGEEDEEGEGEGRGGGSSGRGEAMLAALAGVLAPDTLERLLHKAASHASEEEWEVEEADLSHQEWTAFQRAVALGQLGGTGGGARGGGGAQWQPWWATPEARELSLSAAGQRLVAPLPSDPSSASGGTVSGGAVSGGAVSGGAVSALPPTPAAPLPRLAALTRAPPSPLLAWHVVEVLYSYCHVMRRAGGDWARGGGGEAAAAAAAAAALLSLTDVLAAVQPPRCRRAAGAGTTAAAGGRAGAGRGGGGGPPRAGRAAPAAATAAAAAAAVSDEDDDEDDGAPAPRLPQTAAEACLHVVERACAPPVGSNRDRGYAVSVLYDVITLFGNGRPSVLLALEDARLLLLAAAGRPAAGGSGGGAGEAAGPGPGSSGSSRQGQAGSGGGGRGGAVGAGRGPHKPGGQAAVGVEELDKHERRRLAAAERKLFFFQVWANEQAPAEYVSMAEAVAAEWQMMHASVVAGGSPAGPAVAAVAAAAAATVAASVAASVGGRGGGTGVAVAGGDGGGGGRGGVGLLTGGGVARTGRGAPRVVGLASG</sequence>
<evidence type="ECO:0000313" key="5">
    <source>
        <dbReference type="Proteomes" id="UP000650467"/>
    </source>
</evidence>